<name>G0J3L5_CYCMS</name>
<evidence type="ECO:0000313" key="5">
    <source>
        <dbReference type="EMBL" id="AEL25221.1"/>
    </source>
</evidence>
<dbReference type="OrthoDB" id="9788539at2"/>
<evidence type="ECO:0000256" key="3">
    <source>
        <dbReference type="ARBA" id="ARBA00022801"/>
    </source>
</evidence>
<dbReference type="STRING" id="880070.Cycma_1452"/>
<accession>G0J3L5</accession>
<dbReference type="EMBL" id="CP002955">
    <property type="protein sequence ID" value="AEL25221.1"/>
    <property type="molecule type" value="Genomic_DNA"/>
</dbReference>
<dbReference type="GO" id="GO:0004725">
    <property type="term" value="F:protein tyrosine phosphatase activity"/>
    <property type="evidence" value="ECO:0007669"/>
    <property type="project" value="UniProtKB-EC"/>
</dbReference>
<dbReference type="KEGG" id="cmr:Cycma_1452"/>
<comment type="catalytic activity">
    <reaction evidence="4">
        <text>O-phospho-L-tyrosyl-[protein] + H2O = L-tyrosyl-[protein] + phosphate</text>
        <dbReference type="Rhea" id="RHEA:10684"/>
        <dbReference type="Rhea" id="RHEA-COMP:10136"/>
        <dbReference type="Rhea" id="RHEA-COMP:20101"/>
        <dbReference type="ChEBI" id="CHEBI:15377"/>
        <dbReference type="ChEBI" id="CHEBI:43474"/>
        <dbReference type="ChEBI" id="CHEBI:46858"/>
        <dbReference type="ChEBI" id="CHEBI:61978"/>
        <dbReference type="EC" id="3.1.3.48"/>
    </reaction>
</comment>
<dbReference type="HOGENOM" id="CLU_085966_0_0_10"/>
<organism evidence="5 6">
    <name type="scientific">Cyclobacterium marinum (strain ATCC 25205 / DSM 745 / LMG 13164 / NCIMB 1802)</name>
    <name type="common">Flectobacillus marinus</name>
    <dbReference type="NCBI Taxonomy" id="880070"/>
    <lineage>
        <taxon>Bacteria</taxon>
        <taxon>Pseudomonadati</taxon>
        <taxon>Bacteroidota</taxon>
        <taxon>Cytophagia</taxon>
        <taxon>Cytophagales</taxon>
        <taxon>Cyclobacteriaceae</taxon>
        <taxon>Cyclobacterium</taxon>
    </lineage>
</organism>
<dbReference type="Proteomes" id="UP000001635">
    <property type="component" value="Chromosome"/>
</dbReference>
<dbReference type="RefSeq" id="WP_014019516.1">
    <property type="nucleotide sequence ID" value="NC_015914.1"/>
</dbReference>
<dbReference type="AlphaFoldDB" id="G0J3L5"/>
<protein>
    <recommendedName>
        <fullName evidence="2">protein-tyrosine-phosphatase</fullName>
        <ecNumber evidence="2">3.1.3.48</ecNumber>
    </recommendedName>
</protein>
<dbReference type="InterPro" id="IPR016195">
    <property type="entry name" value="Pol/histidinol_Pase-like"/>
</dbReference>
<dbReference type="InterPro" id="IPR016667">
    <property type="entry name" value="Caps_polysacc_synth_CpsB/CapC"/>
</dbReference>
<dbReference type="Pfam" id="PF19567">
    <property type="entry name" value="CpsB_CapC"/>
    <property type="match status" value="1"/>
</dbReference>
<evidence type="ECO:0000256" key="1">
    <source>
        <dbReference type="ARBA" id="ARBA00005750"/>
    </source>
</evidence>
<dbReference type="Gene3D" id="3.20.20.140">
    <property type="entry name" value="Metal-dependent hydrolases"/>
    <property type="match status" value="1"/>
</dbReference>
<evidence type="ECO:0000256" key="2">
    <source>
        <dbReference type="ARBA" id="ARBA00013064"/>
    </source>
</evidence>
<gene>
    <name evidence="5" type="ordered locus">Cycma_1452</name>
</gene>
<dbReference type="SUPFAM" id="SSF89550">
    <property type="entry name" value="PHP domain-like"/>
    <property type="match status" value="1"/>
</dbReference>
<dbReference type="EC" id="3.1.3.48" evidence="2"/>
<proteinExistence type="inferred from homology"/>
<reference evidence="6" key="1">
    <citation type="submission" date="2011-07" db="EMBL/GenBank/DDBJ databases">
        <title>The complete genome of Cyclobacterium marinum DSM 745.</title>
        <authorList>
            <person name="Lucas S."/>
            <person name="Han J."/>
            <person name="Lapidus A."/>
            <person name="Bruce D."/>
            <person name="Goodwin L."/>
            <person name="Pitluck S."/>
            <person name="Peters L."/>
            <person name="Kyrpides N."/>
            <person name="Mavromatis K."/>
            <person name="Ivanova N."/>
            <person name="Ovchinnikova G."/>
            <person name="Chertkov O."/>
            <person name="Detter J.C."/>
            <person name="Tapia R."/>
            <person name="Han C."/>
            <person name="Land M."/>
            <person name="Hauser L."/>
            <person name="Markowitz V."/>
            <person name="Cheng J.-F."/>
            <person name="Hugenholtz P."/>
            <person name="Woyke T."/>
            <person name="Wu D."/>
            <person name="Tindall B."/>
            <person name="Schuetze A."/>
            <person name="Brambilla E."/>
            <person name="Klenk H.-P."/>
            <person name="Eisen J.A."/>
        </authorList>
    </citation>
    <scope>NUCLEOTIDE SEQUENCE [LARGE SCALE GENOMIC DNA]</scope>
    <source>
        <strain evidence="6">ATCC 25205 / DSM 745 / LMG 13164 / NCIMB 1802</strain>
    </source>
</reference>
<comment type="similarity">
    <text evidence="1">Belongs to the metallo-dependent hydrolases superfamily. CpsB/CapC family.</text>
</comment>
<evidence type="ECO:0000313" key="6">
    <source>
        <dbReference type="Proteomes" id="UP000001635"/>
    </source>
</evidence>
<sequence>MSIIKLFKKFNQSPKNKPLDLSWLRADMHSHLIPGIDDGSQSMEESIELISRLSGYGLKKLIITPHIMSEFFKNTPEIIGAGLEKLRMAVKEAGIDIELDAAAEYYLDEVFYEKIENKEPILSFGSNKMVLVETGFMSKPHILLDTFFKMEMLGYQPVFAHPERYIYLHQEVETLDALIDRNIPFQLNLLSLTGYYSKGVKKFAEKLIDRNLVKLAGTDCHNEKYLNAMERLPHSKYYDKLQEMDLWNKEL</sequence>
<dbReference type="eggNOG" id="COG4464">
    <property type="taxonomic scope" value="Bacteria"/>
</dbReference>
<dbReference type="PANTHER" id="PTHR39181:SF1">
    <property type="entry name" value="TYROSINE-PROTEIN PHOSPHATASE YWQE"/>
    <property type="match status" value="1"/>
</dbReference>
<keyword evidence="6" id="KW-1185">Reference proteome</keyword>
<keyword evidence="3" id="KW-0378">Hydrolase</keyword>
<dbReference type="GO" id="GO:0030145">
    <property type="term" value="F:manganese ion binding"/>
    <property type="evidence" value="ECO:0007669"/>
    <property type="project" value="InterPro"/>
</dbReference>
<dbReference type="PANTHER" id="PTHR39181">
    <property type="entry name" value="TYROSINE-PROTEIN PHOSPHATASE YWQE"/>
    <property type="match status" value="1"/>
</dbReference>
<evidence type="ECO:0000256" key="4">
    <source>
        <dbReference type="ARBA" id="ARBA00051722"/>
    </source>
</evidence>